<evidence type="ECO:0000313" key="6">
    <source>
        <dbReference type="Proteomes" id="UP000243217"/>
    </source>
</evidence>
<organism evidence="5 6">
    <name type="scientific">Thraustotheca clavata</name>
    <dbReference type="NCBI Taxonomy" id="74557"/>
    <lineage>
        <taxon>Eukaryota</taxon>
        <taxon>Sar</taxon>
        <taxon>Stramenopiles</taxon>
        <taxon>Oomycota</taxon>
        <taxon>Saprolegniomycetes</taxon>
        <taxon>Saprolegniales</taxon>
        <taxon>Achlyaceae</taxon>
        <taxon>Thraustotheca</taxon>
    </lineage>
</organism>
<keyword evidence="2" id="KW-0195">Cyclin</keyword>
<dbReference type="Gene3D" id="1.10.472.10">
    <property type="entry name" value="Cyclin-like"/>
    <property type="match status" value="2"/>
</dbReference>
<gene>
    <name evidence="5" type="ORF">THRCLA_03067</name>
</gene>
<dbReference type="InterPro" id="IPR031658">
    <property type="entry name" value="Cyclin_C_2"/>
</dbReference>
<proteinExistence type="predicted"/>
<evidence type="ECO:0000313" key="5">
    <source>
        <dbReference type="EMBL" id="OQS04713.1"/>
    </source>
</evidence>
<dbReference type="CDD" id="cd20524">
    <property type="entry name" value="CYCLIN_CCNH_rpt1"/>
    <property type="match status" value="1"/>
</dbReference>
<dbReference type="EMBL" id="JNBS01000565">
    <property type="protein sequence ID" value="OQS04713.1"/>
    <property type="molecule type" value="Genomic_DNA"/>
</dbReference>
<keyword evidence="1" id="KW-0677">Repeat</keyword>
<feature type="repeat" description="PPR" evidence="3">
    <location>
        <begin position="678"/>
        <end position="712"/>
    </location>
</feature>
<feature type="non-terminal residue" evidence="5">
    <location>
        <position position="1261"/>
    </location>
</feature>
<dbReference type="InterPro" id="IPR036915">
    <property type="entry name" value="Cyclin-like_sf"/>
</dbReference>
<feature type="repeat" description="PPR" evidence="3">
    <location>
        <begin position="93"/>
        <end position="127"/>
    </location>
</feature>
<dbReference type="OrthoDB" id="340962at2759"/>
<evidence type="ECO:0000256" key="3">
    <source>
        <dbReference type="PROSITE-ProRule" id="PRU00708"/>
    </source>
</evidence>
<dbReference type="SMART" id="SM00385">
    <property type="entry name" value="CYCLIN"/>
    <property type="match status" value="1"/>
</dbReference>
<sequence length="1261" mass="144684">MKKAPPKHVIDGTRVLLDKVRAKRVNLSRKEFIDLIANAGRCFSSNEAKVALELMKESMAPCTESNHRLLRALMRESKHDEAIKFFRSLDQLDVELFTEAIRSCGYNGDLDTARELLASMQRSGLKPTAKTYYGLIQACRKTIDIDAAQDYWREMINVGIVPNRELLKALMLVYRDDAVAERQKHQCNPPPFTLDLINAIADGLKLAPSTDTIEEFPIEILVDQAVSNYDISITGDMARIVLDTIPLVHYERWLKKMQNYKVAQDQTIYTYALQKLLTDGHETFFWRALCQINAMRDYILPPSLAAEVKNNELMRRRRQSSLLNYDIHRDRWTTRIAEVWLHSIRRSRIDNATVLAHTFFIVNSMVTSGIPNVDAKVLNALMASLYHGAHNKDDGPYSAALSLFNSMEKKTMIDKQSVYHALICSRHLNLANHAVELINSTKRPTLAMYNIAIDTCILSDEVSKAVNLFQSMPMRPNAFTFSRLFKGFSKTNDTKSALELLETMEDVHIGSADPAGLAAFISTFYYEPEEILPLLKRIRNSPNYITIYDEALHIFQVHGMWREATELLQLYNTFNIPKTTRTHVKFILTCANGDNYNLAMDYLYSLDEASTEVINAAILACVHAKKSNEALELFKNMQLYGLKPDATTFVRLFHALARNRDIDVLELLLQQVPQNYVTTQLYNRMLGACVLNADADKALELFDQMINKGMVPDILSVNTVLRTMKRSRSFKYTLDVMGEFFLKTTNEYKITPNVITYVQLLQKANRTKNLEQCFAYFHEMVQVCVPDNMSMIILIQAYLKQEDPDMWRLDDILDVFNQWIDSFDDPKVYIAMLNLLAKDETIIRYSQAHAILRQMEERNILSEEACTIVMELFNRAQQYQNTIAIYDTIQKRGMFPSMNAQIELLKALEAKQEWVRVCQLFVQMTKKQPNPIEVIAMAYLATSTHLNNWVFDEAQLERIAMLKMNKCHKQLALWEANPAMARKPRSFACLMPCSTNAVLDLTDWNDTLDEVEVPPNELNLLTQEEEKLVLNFYQVQVQDSCTRLFRTSDKVKSAAVVLFKRFYLSNSVMEFHPKFIAPTVIYVAGKVEEQYISVDNISEQLQVDVTHVVAHEMVVLEGVRFQLIMYHPFRALTGFIDDIRVFYKSRSVDLNIPMLQSLHATTTTCINDLILTNAPLLYPPACLALAGLDITIESNPTEFSTLNLMDYLIKGKRGQQNPSDVSQLSTILNHIKQLKKDREALAEDQSQVKSVYKKLKQFYKE</sequence>
<dbReference type="AlphaFoldDB" id="A0A1W0A352"/>
<dbReference type="GO" id="GO:0003729">
    <property type="term" value="F:mRNA binding"/>
    <property type="evidence" value="ECO:0007669"/>
    <property type="project" value="TreeGrafter"/>
</dbReference>
<dbReference type="PANTHER" id="PTHR47933">
    <property type="entry name" value="PENTATRICOPEPTIDE REPEAT-CONTAINING PROTEIN 1, MITOCHONDRIAL"/>
    <property type="match status" value="1"/>
</dbReference>
<dbReference type="InterPro" id="IPR013763">
    <property type="entry name" value="Cyclin-like_dom"/>
</dbReference>
<dbReference type="Pfam" id="PF16899">
    <property type="entry name" value="Cyclin_C_2"/>
    <property type="match status" value="1"/>
</dbReference>
<dbReference type="Pfam" id="PF13812">
    <property type="entry name" value="PPR_3"/>
    <property type="match status" value="1"/>
</dbReference>
<comment type="caution">
    <text evidence="5">The sequence shown here is derived from an EMBL/GenBank/DDBJ whole genome shotgun (WGS) entry which is preliminary data.</text>
</comment>
<evidence type="ECO:0000256" key="1">
    <source>
        <dbReference type="ARBA" id="ARBA00022737"/>
    </source>
</evidence>
<evidence type="ECO:0000259" key="4">
    <source>
        <dbReference type="SMART" id="SM00385"/>
    </source>
</evidence>
<dbReference type="InterPro" id="IPR002885">
    <property type="entry name" value="PPR_rpt"/>
</dbReference>
<dbReference type="STRING" id="74557.A0A1W0A352"/>
<dbReference type="Pfam" id="PF01535">
    <property type="entry name" value="PPR"/>
    <property type="match status" value="3"/>
</dbReference>
<feature type="domain" description="Cyclin-like" evidence="4">
    <location>
        <begin position="1030"/>
        <end position="1117"/>
    </location>
</feature>
<feature type="repeat" description="PPR" evidence="3">
    <location>
        <begin position="610"/>
        <end position="644"/>
    </location>
</feature>
<feature type="repeat" description="PPR" evidence="3">
    <location>
        <begin position="128"/>
        <end position="162"/>
    </location>
</feature>
<protein>
    <submittedName>
        <fullName evidence="5">Cyclin-H</fullName>
    </submittedName>
</protein>
<keyword evidence="6" id="KW-1185">Reference proteome</keyword>
<dbReference type="NCBIfam" id="TIGR00756">
    <property type="entry name" value="PPR"/>
    <property type="match status" value="3"/>
</dbReference>
<evidence type="ECO:0000256" key="2">
    <source>
        <dbReference type="ARBA" id="ARBA00023127"/>
    </source>
</evidence>
<dbReference type="Gene3D" id="1.25.40.10">
    <property type="entry name" value="Tetratricopeptide repeat domain"/>
    <property type="match status" value="5"/>
</dbReference>
<dbReference type="InterPro" id="IPR051240">
    <property type="entry name" value="Mito_RNA-Proc/Resp"/>
</dbReference>
<dbReference type="Proteomes" id="UP000243217">
    <property type="component" value="Unassembled WGS sequence"/>
</dbReference>
<dbReference type="PROSITE" id="PS51375">
    <property type="entry name" value="PPR"/>
    <property type="match status" value="4"/>
</dbReference>
<dbReference type="SUPFAM" id="SSF47954">
    <property type="entry name" value="Cyclin-like"/>
    <property type="match status" value="2"/>
</dbReference>
<reference evidence="5 6" key="1">
    <citation type="journal article" date="2014" name="Genome Biol. Evol.">
        <title>The secreted proteins of Achlya hypogyna and Thraustotheca clavata identify the ancestral oomycete secretome and reveal gene acquisitions by horizontal gene transfer.</title>
        <authorList>
            <person name="Misner I."/>
            <person name="Blouin N."/>
            <person name="Leonard G."/>
            <person name="Richards T.A."/>
            <person name="Lane C.E."/>
        </authorList>
    </citation>
    <scope>NUCLEOTIDE SEQUENCE [LARGE SCALE GENOMIC DNA]</scope>
    <source>
        <strain evidence="5 6">ATCC 34112</strain>
    </source>
</reference>
<accession>A0A1W0A352</accession>
<dbReference type="InterPro" id="IPR011990">
    <property type="entry name" value="TPR-like_helical_dom_sf"/>
</dbReference>
<dbReference type="PANTHER" id="PTHR47933:SF11">
    <property type="entry name" value="PENTATRICOPEPTIDE REPEAT-CONTAINING PROTEIN 2"/>
    <property type="match status" value="1"/>
</dbReference>
<name>A0A1W0A352_9STRA</name>